<organism evidence="10 11">
    <name type="scientific">Fusarium denticulatum</name>
    <dbReference type="NCBI Taxonomy" id="48507"/>
    <lineage>
        <taxon>Eukaryota</taxon>
        <taxon>Fungi</taxon>
        <taxon>Dikarya</taxon>
        <taxon>Ascomycota</taxon>
        <taxon>Pezizomycotina</taxon>
        <taxon>Sordariomycetes</taxon>
        <taxon>Hypocreomycetidae</taxon>
        <taxon>Hypocreales</taxon>
        <taxon>Nectriaceae</taxon>
        <taxon>Fusarium</taxon>
        <taxon>Fusarium fujikuroi species complex</taxon>
    </lineage>
</organism>
<dbReference type="InterPro" id="IPR001764">
    <property type="entry name" value="Glyco_hydro_3_N"/>
</dbReference>
<feature type="region of interest" description="Disordered" evidence="8">
    <location>
        <begin position="1"/>
        <end position="30"/>
    </location>
</feature>
<dbReference type="EC" id="3.2.1.21" evidence="4"/>
<comment type="caution">
    <text evidence="10">The sequence shown here is derived from an EMBL/GenBank/DDBJ whole genome shotgun (WGS) entry which is preliminary data.</text>
</comment>
<protein>
    <recommendedName>
        <fullName evidence="4">beta-glucosidase</fullName>
        <ecNumber evidence="4">3.2.1.21</ecNumber>
    </recommendedName>
</protein>
<proteinExistence type="inferred from homology"/>
<keyword evidence="11" id="KW-1185">Reference proteome</keyword>
<evidence type="ECO:0000256" key="5">
    <source>
        <dbReference type="ARBA" id="ARBA00022801"/>
    </source>
</evidence>
<dbReference type="EMBL" id="JAAOAK010000006">
    <property type="protein sequence ID" value="KAF5695643.1"/>
    <property type="molecule type" value="Genomic_DNA"/>
</dbReference>
<comment type="pathway">
    <text evidence="2">Glycan metabolism; cellulose degradation.</text>
</comment>
<dbReference type="PANTHER" id="PTHR42715:SF10">
    <property type="entry name" value="BETA-GLUCOSIDASE"/>
    <property type="match status" value="1"/>
</dbReference>
<dbReference type="PANTHER" id="PTHR42715">
    <property type="entry name" value="BETA-GLUCOSIDASE"/>
    <property type="match status" value="1"/>
</dbReference>
<evidence type="ECO:0000256" key="6">
    <source>
        <dbReference type="ARBA" id="ARBA00023180"/>
    </source>
</evidence>
<evidence type="ECO:0000256" key="8">
    <source>
        <dbReference type="SAM" id="MobiDB-lite"/>
    </source>
</evidence>
<keyword evidence="6" id="KW-0325">Glycoprotein</keyword>
<comment type="catalytic activity">
    <reaction evidence="1">
        <text>Hydrolysis of terminal, non-reducing beta-D-glucosyl residues with release of beta-D-glucose.</text>
        <dbReference type="EC" id="3.2.1.21"/>
    </reaction>
</comment>
<evidence type="ECO:0000256" key="4">
    <source>
        <dbReference type="ARBA" id="ARBA00012744"/>
    </source>
</evidence>
<dbReference type="Pfam" id="PF00933">
    <property type="entry name" value="Glyco_hydro_3"/>
    <property type="match status" value="1"/>
</dbReference>
<sequence>MGVQASSKHSIGNEQETQRSNTFLPNDTEIMGISSNTNDRSLHEIYNRLNQTYSCENLRFLDEILRKELGFKGYVISDWFAVHSGREALRAGLDINMPGAIDEAAIRGTGDSYWGPKNITRMVESALVNESRFDTMVHGIMLL</sequence>
<evidence type="ECO:0000256" key="1">
    <source>
        <dbReference type="ARBA" id="ARBA00000448"/>
    </source>
</evidence>
<name>A0A8H5XL31_9HYPO</name>
<dbReference type="AlphaFoldDB" id="A0A8H5XL31"/>
<feature type="compositionally biased region" description="Polar residues" evidence="8">
    <location>
        <begin position="1"/>
        <end position="25"/>
    </location>
</feature>
<evidence type="ECO:0000256" key="3">
    <source>
        <dbReference type="ARBA" id="ARBA00005336"/>
    </source>
</evidence>
<keyword evidence="5 10" id="KW-0378">Hydrolase</keyword>
<dbReference type="SUPFAM" id="SSF51445">
    <property type="entry name" value="(Trans)glycosidases"/>
    <property type="match status" value="1"/>
</dbReference>
<evidence type="ECO:0000259" key="9">
    <source>
        <dbReference type="Pfam" id="PF00933"/>
    </source>
</evidence>
<gene>
    <name evidence="10" type="ORF">FDENT_268</name>
</gene>
<evidence type="ECO:0000313" key="11">
    <source>
        <dbReference type="Proteomes" id="UP000562682"/>
    </source>
</evidence>
<accession>A0A8H5XL31</accession>
<evidence type="ECO:0000256" key="7">
    <source>
        <dbReference type="ARBA" id="ARBA00023295"/>
    </source>
</evidence>
<feature type="domain" description="Glycoside hydrolase family 3 N-terminal" evidence="9">
    <location>
        <begin position="43"/>
        <end position="140"/>
    </location>
</feature>
<dbReference type="GO" id="GO:0008422">
    <property type="term" value="F:beta-glucosidase activity"/>
    <property type="evidence" value="ECO:0007669"/>
    <property type="project" value="UniProtKB-EC"/>
</dbReference>
<keyword evidence="7" id="KW-0326">Glycosidase</keyword>
<dbReference type="InterPro" id="IPR050288">
    <property type="entry name" value="Cellulose_deg_GH3"/>
</dbReference>
<dbReference type="InterPro" id="IPR017853">
    <property type="entry name" value="GH"/>
</dbReference>
<reference evidence="10 11" key="1">
    <citation type="submission" date="2020-05" db="EMBL/GenBank/DDBJ databases">
        <title>Identification and distribution of gene clusters putatively required for synthesis of sphingolipid metabolism inhibitors in phylogenetically diverse species of the filamentous fungus Fusarium.</title>
        <authorList>
            <person name="Kim H.-S."/>
            <person name="Busman M."/>
            <person name="Brown D.W."/>
            <person name="Divon H."/>
            <person name="Uhlig S."/>
            <person name="Proctor R.H."/>
        </authorList>
    </citation>
    <scope>NUCLEOTIDE SEQUENCE [LARGE SCALE GENOMIC DNA]</scope>
    <source>
        <strain evidence="10 11">NRRL 25311</strain>
    </source>
</reference>
<comment type="similarity">
    <text evidence="3">Belongs to the glycosyl hydrolase 3 family.</text>
</comment>
<dbReference type="Proteomes" id="UP000562682">
    <property type="component" value="Unassembled WGS sequence"/>
</dbReference>
<dbReference type="Gene3D" id="3.20.20.300">
    <property type="entry name" value="Glycoside hydrolase, family 3, N-terminal domain"/>
    <property type="match status" value="1"/>
</dbReference>
<evidence type="ECO:0000313" key="10">
    <source>
        <dbReference type="EMBL" id="KAF5695643.1"/>
    </source>
</evidence>
<dbReference type="InterPro" id="IPR036962">
    <property type="entry name" value="Glyco_hydro_3_N_sf"/>
</dbReference>
<dbReference type="GO" id="GO:0005975">
    <property type="term" value="P:carbohydrate metabolic process"/>
    <property type="evidence" value="ECO:0007669"/>
    <property type="project" value="InterPro"/>
</dbReference>
<evidence type="ECO:0000256" key="2">
    <source>
        <dbReference type="ARBA" id="ARBA00004987"/>
    </source>
</evidence>